<keyword evidence="2" id="KW-1185">Reference proteome</keyword>
<accession>A0A8X6IY38</accession>
<protein>
    <submittedName>
        <fullName evidence="1">Uncharacterized protein</fullName>
    </submittedName>
</protein>
<proteinExistence type="predicted"/>
<dbReference type="EMBL" id="BMAO01025529">
    <property type="protein sequence ID" value="GFR03383.1"/>
    <property type="molecule type" value="Genomic_DNA"/>
</dbReference>
<sequence>MNNVTVHYAKVVFSHHGATTLEYDLPLYCGWNHDLPTKTMCYYLFDHTQLSDITETTYLYSIESKVAVVMDALLKFPTTAGNVDFLVGADTDYSATDPNSGA</sequence>
<dbReference type="Proteomes" id="UP000887116">
    <property type="component" value="Unassembled WGS sequence"/>
</dbReference>
<dbReference type="AlphaFoldDB" id="A0A8X6IY38"/>
<evidence type="ECO:0000313" key="2">
    <source>
        <dbReference type="Proteomes" id="UP000887116"/>
    </source>
</evidence>
<reference evidence="1" key="1">
    <citation type="submission" date="2020-07" db="EMBL/GenBank/DDBJ databases">
        <title>Multicomponent nature underlies the extraordinary mechanical properties of spider dragline silk.</title>
        <authorList>
            <person name="Kono N."/>
            <person name="Nakamura H."/>
            <person name="Mori M."/>
            <person name="Yoshida Y."/>
            <person name="Ohtoshi R."/>
            <person name="Malay A.D."/>
            <person name="Moran D.A.P."/>
            <person name="Tomita M."/>
            <person name="Numata K."/>
            <person name="Arakawa K."/>
        </authorList>
    </citation>
    <scope>NUCLEOTIDE SEQUENCE</scope>
</reference>
<name>A0A8X6IY38_TRICU</name>
<organism evidence="1 2">
    <name type="scientific">Trichonephila clavata</name>
    <name type="common">Joro spider</name>
    <name type="synonym">Nephila clavata</name>
    <dbReference type="NCBI Taxonomy" id="2740835"/>
    <lineage>
        <taxon>Eukaryota</taxon>
        <taxon>Metazoa</taxon>
        <taxon>Ecdysozoa</taxon>
        <taxon>Arthropoda</taxon>
        <taxon>Chelicerata</taxon>
        <taxon>Arachnida</taxon>
        <taxon>Araneae</taxon>
        <taxon>Araneomorphae</taxon>
        <taxon>Entelegynae</taxon>
        <taxon>Araneoidea</taxon>
        <taxon>Nephilidae</taxon>
        <taxon>Trichonephila</taxon>
    </lineage>
</organism>
<evidence type="ECO:0000313" key="1">
    <source>
        <dbReference type="EMBL" id="GFR03383.1"/>
    </source>
</evidence>
<comment type="caution">
    <text evidence="1">The sequence shown here is derived from an EMBL/GenBank/DDBJ whole genome shotgun (WGS) entry which is preliminary data.</text>
</comment>
<gene>
    <name evidence="1" type="ORF">TNCT_312861</name>
</gene>